<evidence type="ECO:0000256" key="3">
    <source>
        <dbReference type="ARBA" id="ARBA00022793"/>
    </source>
</evidence>
<comment type="pathway">
    <text evidence="8 12 14">Amino-acid biosynthesis; L-lysine biosynthesis via DAP pathway; L-lysine from DL-2,6-diaminopimelate: step 1/1.</text>
</comment>
<feature type="binding site" evidence="12">
    <location>
        <position position="280"/>
    </location>
    <ligand>
        <name>substrate</name>
    </ligand>
</feature>
<dbReference type="HAMAP" id="MF_02120">
    <property type="entry name" value="LysA"/>
    <property type="match status" value="1"/>
</dbReference>
<dbReference type="FunFam" id="2.40.37.10:FF:000003">
    <property type="entry name" value="Diaminopimelate decarboxylase"/>
    <property type="match status" value="1"/>
</dbReference>
<evidence type="ECO:0000313" key="17">
    <source>
        <dbReference type="EMBL" id="RCV90448.1"/>
    </source>
</evidence>
<dbReference type="GO" id="GO:0030170">
    <property type="term" value="F:pyridoxal phosphate binding"/>
    <property type="evidence" value="ECO:0007669"/>
    <property type="project" value="UniProtKB-UniRule"/>
</dbReference>
<feature type="modified residue" description="N6-(pyridoxal phosphate)lysine" evidence="12 13">
    <location>
        <position position="60"/>
    </location>
</feature>
<dbReference type="SUPFAM" id="SSF51419">
    <property type="entry name" value="PLP-binding barrel"/>
    <property type="match status" value="1"/>
</dbReference>
<dbReference type="InterPro" id="IPR002986">
    <property type="entry name" value="DAP_deCOOHase_LysA"/>
</dbReference>
<dbReference type="CDD" id="cd06828">
    <property type="entry name" value="PLPDE_III_DapDC"/>
    <property type="match status" value="1"/>
</dbReference>
<keyword evidence="2 12" id="KW-0028">Amino-acid biosynthesis</keyword>
<gene>
    <name evidence="12 17" type="primary">lysA</name>
    <name evidence="17" type="ORF">DU505_05790</name>
</gene>
<dbReference type="EMBL" id="QPII01000003">
    <property type="protein sequence ID" value="RCV90448.1"/>
    <property type="molecule type" value="Genomic_DNA"/>
</dbReference>
<organism evidence="17 18">
    <name type="scientific">Billgrantia montanilacus</name>
    <dbReference type="NCBI Taxonomy" id="2282305"/>
    <lineage>
        <taxon>Bacteria</taxon>
        <taxon>Pseudomonadati</taxon>
        <taxon>Pseudomonadota</taxon>
        <taxon>Gammaproteobacteria</taxon>
        <taxon>Oceanospirillales</taxon>
        <taxon>Halomonadaceae</taxon>
        <taxon>Billgrantia</taxon>
    </lineage>
</organism>
<comment type="caution">
    <text evidence="17">The sequence shown here is derived from an EMBL/GenBank/DDBJ whole genome shotgun (WGS) entry which is preliminary data.</text>
</comment>
<dbReference type="Pfam" id="PF02784">
    <property type="entry name" value="Orn_Arg_deC_N"/>
    <property type="match status" value="1"/>
</dbReference>
<feature type="domain" description="Orn/DAP/Arg decarboxylase 2 C-terminal" evidence="15">
    <location>
        <begin position="29"/>
        <end position="373"/>
    </location>
</feature>
<reference evidence="17 18" key="1">
    <citation type="submission" date="2018-07" db="EMBL/GenBank/DDBJ databases">
        <title>Halomonas montanilacus sp. nov., isolated from Lake Pengyan on Tibetan Plateau.</title>
        <authorList>
            <person name="Lu H."/>
            <person name="Xing P."/>
            <person name="Wu Q."/>
        </authorList>
    </citation>
    <scope>NUCLEOTIDE SEQUENCE [LARGE SCALE GENOMIC DNA]</scope>
    <source>
        <strain evidence="17 18">PYC7W</strain>
    </source>
</reference>
<evidence type="ECO:0000259" key="15">
    <source>
        <dbReference type="Pfam" id="PF00278"/>
    </source>
</evidence>
<dbReference type="Gene3D" id="2.40.37.10">
    <property type="entry name" value="Lyase, Ornithine Decarboxylase, Chain A, domain 1"/>
    <property type="match status" value="1"/>
</dbReference>
<dbReference type="NCBIfam" id="TIGR01048">
    <property type="entry name" value="lysA"/>
    <property type="match status" value="1"/>
</dbReference>
<feature type="binding site" evidence="12">
    <location>
        <position position="375"/>
    </location>
    <ligand>
        <name>pyridoxal 5'-phosphate</name>
        <dbReference type="ChEBI" id="CHEBI:597326"/>
    </ligand>
</feature>
<dbReference type="EC" id="4.1.1.20" evidence="10 12"/>
<dbReference type="SUPFAM" id="SSF50621">
    <property type="entry name" value="Alanine racemase C-terminal domain-like"/>
    <property type="match status" value="1"/>
</dbReference>
<dbReference type="Proteomes" id="UP000252405">
    <property type="component" value="Unassembled WGS sequence"/>
</dbReference>
<dbReference type="AlphaFoldDB" id="A0A368U0A9"/>
<comment type="similarity">
    <text evidence="9 12">Belongs to the Orn/Lys/Arg decarboxylase class-II family. LysA subfamily.</text>
</comment>
<evidence type="ECO:0000256" key="4">
    <source>
        <dbReference type="ARBA" id="ARBA00022898"/>
    </source>
</evidence>
<dbReference type="InterPro" id="IPR000183">
    <property type="entry name" value="Orn/DAP/Arg_de-COase"/>
</dbReference>
<comment type="subunit">
    <text evidence="12">Homodimer.</text>
</comment>
<feature type="active site" description="Proton donor" evidence="13">
    <location>
        <position position="347"/>
    </location>
</feature>
<evidence type="ECO:0000256" key="5">
    <source>
        <dbReference type="ARBA" id="ARBA00023154"/>
    </source>
</evidence>
<keyword evidence="3 12" id="KW-0210">Decarboxylase</keyword>
<dbReference type="PANTHER" id="PTHR43727:SF2">
    <property type="entry name" value="GROUP IV DECARBOXYLASE"/>
    <property type="match status" value="1"/>
</dbReference>
<evidence type="ECO:0000256" key="10">
    <source>
        <dbReference type="ARBA" id="ARBA00066427"/>
    </source>
</evidence>
<feature type="binding site" evidence="12">
    <location>
        <position position="320"/>
    </location>
    <ligand>
        <name>substrate</name>
    </ligand>
</feature>
<evidence type="ECO:0000256" key="7">
    <source>
        <dbReference type="ARBA" id="ARBA00050464"/>
    </source>
</evidence>
<sequence>MDHFEYRDGVLYGEEVPLSRVADEVGTPCYVYSKATLARHFRAYTEALGSHPHLICYAVKANSNLAVLGLLARLGAGFDIVSLGELERVLAAGGDPAKVVFSGVAKQEAEMARALDVGIKCFNVESRPELERLSAVAERLGKVAPVSLRVNPDVDAGTHPYISTGLKGNKFGIPVEEALAVYELASTLPGIEIVGLDCHIGSQLTELAPFLDALDRLLLLLERLRERGITVQHLDLGGGLGVPYRDERPPQPFDYAASLLERLAQWPHGANLTLLFEPGRSIAANAGVLLTRVEYLKHGETKNFAIIDAGMNDLIRPSLYQAWQAIIPVDARHPRDSALYDVVGPVCETSDFLGKDRELAIAAGDLLAVRSAGAYGFTMASNYNSRPRPAEVMVDGDSYHIVRRRESIEDLWAGESLLPDAASGETR</sequence>
<evidence type="ECO:0000256" key="9">
    <source>
        <dbReference type="ARBA" id="ARBA00060983"/>
    </source>
</evidence>
<dbReference type="RefSeq" id="WP_114478051.1">
    <property type="nucleotide sequence ID" value="NZ_QPII01000003.1"/>
</dbReference>
<dbReference type="PRINTS" id="PR01181">
    <property type="entry name" value="DAPDCRBXLASE"/>
</dbReference>
<proteinExistence type="inferred from homology"/>
<evidence type="ECO:0000256" key="1">
    <source>
        <dbReference type="ARBA" id="ARBA00001933"/>
    </source>
</evidence>
<evidence type="ECO:0000256" key="6">
    <source>
        <dbReference type="ARBA" id="ARBA00023239"/>
    </source>
</evidence>
<keyword evidence="5 12" id="KW-0457">Lysine biosynthesis</keyword>
<dbReference type="OrthoDB" id="9802241at2"/>
<dbReference type="Gene3D" id="3.20.20.10">
    <property type="entry name" value="Alanine racemase"/>
    <property type="match status" value="1"/>
</dbReference>
<dbReference type="FunFam" id="3.20.20.10:FF:000003">
    <property type="entry name" value="Diaminopimelate decarboxylase"/>
    <property type="match status" value="1"/>
</dbReference>
<comment type="function">
    <text evidence="12">Specifically catalyzes the decarboxylation of meso-diaminopimelate (meso-DAP) to L-lysine.</text>
</comment>
<evidence type="ECO:0000256" key="13">
    <source>
        <dbReference type="PIRSR" id="PIRSR600183-50"/>
    </source>
</evidence>
<dbReference type="InterPro" id="IPR022657">
    <property type="entry name" value="De-COase2_CS"/>
</dbReference>
<comment type="cofactor">
    <cofactor evidence="1 12 13 14">
        <name>pyridoxal 5'-phosphate</name>
        <dbReference type="ChEBI" id="CHEBI:597326"/>
    </cofactor>
</comment>
<feature type="binding site" evidence="12">
    <location>
        <position position="316"/>
    </location>
    <ligand>
        <name>substrate</name>
    </ligand>
</feature>
<evidence type="ECO:0000256" key="14">
    <source>
        <dbReference type="RuleBase" id="RU003738"/>
    </source>
</evidence>
<keyword evidence="6 12" id="KW-0456">Lyase</keyword>
<dbReference type="GO" id="GO:0008836">
    <property type="term" value="F:diaminopimelate decarboxylase activity"/>
    <property type="evidence" value="ECO:0007669"/>
    <property type="project" value="UniProtKB-UniRule"/>
</dbReference>
<feature type="binding site" evidence="12">
    <location>
        <position position="375"/>
    </location>
    <ligand>
        <name>substrate</name>
    </ligand>
</feature>
<evidence type="ECO:0000256" key="8">
    <source>
        <dbReference type="ARBA" id="ARBA00060643"/>
    </source>
</evidence>
<feature type="domain" description="Orn/DAP/Arg decarboxylase 2 N-terminal" evidence="16">
    <location>
        <begin position="35"/>
        <end position="284"/>
    </location>
</feature>
<name>A0A368U0A9_9GAMM</name>
<dbReference type="UniPathway" id="UPA00034">
    <property type="reaction ID" value="UER00027"/>
</dbReference>
<accession>A0A368U0A9</accession>
<dbReference type="InterPro" id="IPR022644">
    <property type="entry name" value="De-COase2_N"/>
</dbReference>
<dbReference type="PRINTS" id="PR01179">
    <property type="entry name" value="ODADCRBXLASE"/>
</dbReference>
<protein>
    <recommendedName>
        <fullName evidence="11 12">Diaminopimelate decarboxylase</fullName>
        <shortName evidence="12">DAP decarboxylase</shortName>
        <shortName evidence="12">DAPDC</shortName>
        <ecNumber evidence="10 12">4.1.1.20</ecNumber>
    </recommendedName>
</protein>
<dbReference type="GO" id="GO:0009089">
    <property type="term" value="P:lysine biosynthetic process via diaminopimelate"/>
    <property type="evidence" value="ECO:0007669"/>
    <property type="project" value="UniProtKB-UniRule"/>
</dbReference>
<feature type="binding site" evidence="12">
    <location>
        <position position="348"/>
    </location>
    <ligand>
        <name>substrate</name>
    </ligand>
</feature>
<keyword evidence="4 12" id="KW-0663">Pyridoxal phosphate</keyword>
<evidence type="ECO:0000313" key="18">
    <source>
        <dbReference type="Proteomes" id="UP000252405"/>
    </source>
</evidence>
<evidence type="ECO:0000256" key="12">
    <source>
        <dbReference type="HAMAP-Rule" id="MF_02120"/>
    </source>
</evidence>
<evidence type="ECO:0000256" key="11">
    <source>
        <dbReference type="ARBA" id="ARBA00074972"/>
    </source>
</evidence>
<evidence type="ECO:0000259" key="16">
    <source>
        <dbReference type="Pfam" id="PF02784"/>
    </source>
</evidence>
<dbReference type="Pfam" id="PF00278">
    <property type="entry name" value="Orn_DAP_Arg_deC"/>
    <property type="match status" value="1"/>
</dbReference>
<dbReference type="InterPro" id="IPR009006">
    <property type="entry name" value="Ala_racemase/Decarboxylase_C"/>
</dbReference>
<feature type="binding site" evidence="12">
    <location>
        <position position="239"/>
    </location>
    <ligand>
        <name>pyridoxal 5'-phosphate</name>
        <dbReference type="ChEBI" id="CHEBI:597326"/>
    </ligand>
</feature>
<keyword evidence="18" id="KW-1185">Reference proteome</keyword>
<dbReference type="PROSITE" id="PS00879">
    <property type="entry name" value="ODR_DC_2_2"/>
    <property type="match status" value="1"/>
</dbReference>
<dbReference type="InterPro" id="IPR029066">
    <property type="entry name" value="PLP-binding_barrel"/>
</dbReference>
<feature type="binding site" evidence="12">
    <location>
        <begin position="277"/>
        <end position="280"/>
    </location>
    <ligand>
        <name>pyridoxal 5'-phosphate</name>
        <dbReference type="ChEBI" id="CHEBI:597326"/>
    </ligand>
</feature>
<dbReference type="PANTHER" id="PTHR43727">
    <property type="entry name" value="DIAMINOPIMELATE DECARBOXYLASE"/>
    <property type="match status" value="1"/>
</dbReference>
<dbReference type="InterPro" id="IPR022643">
    <property type="entry name" value="De-COase2_C"/>
</dbReference>
<dbReference type="PROSITE" id="PS00878">
    <property type="entry name" value="ODR_DC_2_1"/>
    <property type="match status" value="1"/>
</dbReference>
<evidence type="ECO:0000256" key="2">
    <source>
        <dbReference type="ARBA" id="ARBA00022605"/>
    </source>
</evidence>
<dbReference type="InterPro" id="IPR022653">
    <property type="entry name" value="De-COase2_pyr-phos_BS"/>
</dbReference>
<comment type="catalytic activity">
    <reaction evidence="7 12 14">
        <text>meso-2,6-diaminopimelate + H(+) = L-lysine + CO2</text>
        <dbReference type="Rhea" id="RHEA:15101"/>
        <dbReference type="ChEBI" id="CHEBI:15378"/>
        <dbReference type="ChEBI" id="CHEBI:16526"/>
        <dbReference type="ChEBI" id="CHEBI:32551"/>
        <dbReference type="ChEBI" id="CHEBI:57791"/>
        <dbReference type="EC" id="4.1.1.20"/>
    </reaction>
</comment>